<feature type="transmembrane region" description="Helical" evidence="1">
    <location>
        <begin position="249"/>
        <end position="279"/>
    </location>
</feature>
<dbReference type="InterPro" id="IPR009571">
    <property type="entry name" value="SUR7/Rim9-like_fungi"/>
</dbReference>
<dbReference type="PANTHER" id="PTHR28019">
    <property type="entry name" value="CELL MEMBRANE PROTEIN YLR413W-RELATED"/>
    <property type="match status" value="1"/>
</dbReference>
<dbReference type="GO" id="GO:0005886">
    <property type="term" value="C:plasma membrane"/>
    <property type="evidence" value="ECO:0007669"/>
    <property type="project" value="InterPro"/>
</dbReference>
<dbReference type="GO" id="GO:0051285">
    <property type="term" value="C:cell cortex of cell tip"/>
    <property type="evidence" value="ECO:0007669"/>
    <property type="project" value="TreeGrafter"/>
</dbReference>
<dbReference type="OrthoDB" id="4159154at2759"/>
<accession>A0A2J6SZQ5</accession>
<feature type="transmembrane region" description="Helical" evidence="1">
    <location>
        <begin position="299"/>
        <end position="320"/>
    </location>
</feature>
<proteinExistence type="predicted"/>
<dbReference type="RefSeq" id="XP_024733057.1">
    <property type="nucleotide sequence ID" value="XM_024875376.1"/>
</dbReference>
<sequence>MADNTHLLSTVDSEKITAKKTRLFTCLLFNDKLPPILTFVSAAIAFSLSLVALLSGAEKGQLQDYEVVVLNTSTILQNAIKVENAVSVTALLGDLESFITDVLGNVATSSAEEVASVANTLVGDVVSALGVKQWYAVYLTELCSGHYVPSYSIPGASRNTTSCTPLTIFLTKLDNLKLANQTNSTLQLGNTVLDFSAINIPNKLGKGGGALSTVIEAAIVLQIIGIVCTGVLIVFTPFNLFIEFFRKRWFTVIIASLTFIATGCFGFVTGLETGIHIAVEALVKEVIDGLGVETYGGTGLLVILWVKLIFMVTTSTVWVLSWHDARYVVREKAEREAKRPVVTTASSTYPRSMERIVTPERIGTTI</sequence>
<keyword evidence="1" id="KW-0472">Membrane</keyword>
<name>A0A2J6SZQ5_9HELO</name>
<evidence type="ECO:0000313" key="3">
    <source>
        <dbReference type="Proteomes" id="UP000235371"/>
    </source>
</evidence>
<evidence type="ECO:0008006" key="4">
    <source>
        <dbReference type="Google" id="ProtNLM"/>
    </source>
</evidence>
<dbReference type="InterPro" id="IPR052413">
    <property type="entry name" value="SUR7_domain"/>
</dbReference>
<reference evidence="2 3" key="1">
    <citation type="submission" date="2016-04" db="EMBL/GenBank/DDBJ databases">
        <title>A degradative enzymes factory behind the ericoid mycorrhizal symbiosis.</title>
        <authorList>
            <consortium name="DOE Joint Genome Institute"/>
            <person name="Martino E."/>
            <person name="Morin E."/>
            <person name="Grelet G."/>
            <person name="Kuo A."/>
            <person name="Kohler A."/>
            <person name="Daghino S."/>
            <person name="Barry K."/>
            <person name="Choi C."/>
            <person name="Cichocki N."/>
            <person name="Clum A."/>
            <person name="Copeland A."/>
            <person name="Hainaut M."/>
            <person name="Haridas S."/>
            <person name="Labutti K."/>
            <person name="Lindquist E."/>
            <person name="Lipzen A."/>
            <person name="Khouja H.-R."/>
            <person name="Murat C."/>
            <person name="Ohm R."/>
            <person name="Olson A."/>
            <person name="Spatafora J."/>
            <person name="Veneault-Fourrey C."/>
            <person name="Henrissat B."/>
            <person name="Grigoriev I."/>
            <person name="Martin F."/>
            <person name="Perotto S."/>
        </authorList>
    </citation>
    <scope>NUCLEOTIDE SEQUENCE [LARGE SCALE GENOMIC DNA]</scope>
    <source>
        <strain evidence="2 3">E</strain>
    </source>
</reference>
<gene>
    <name evidence="2" type="ORF">K444DRAFT_536424</name>
</gene>
<evidence type="ECO:0000256" key="1">
    <source>
        <dbReference type="SAM" id="Phobius"/>
    </source>
</evidence>
<dbReference type="GeneID" id="36583456"/>
<feature type="transmembrane region" description="Helical" evidence="1">
    <location>
        <begin position="219"/>
        <end position="242"/>
    </location>
</feature>
<dbReference type="GO" id="GO:0031505">
    <property type="term" value="P:fungal-type cell wall organization"/>
    <property type="evidence" value="ECO:0007669"/>
    <property type="project" value="TreeGrafter"/>
</dbReference>
<protein>
    <recommendedName>
        <fullName evidence="4">Integral membrane protein-like protein</fullName>
    </recommendedName>
</protein>
<dbReference type="PANTHER" id="PTHR28019:SF7">
    <property type="entry name" value="SUR7 PROTEIN"/>
    <property type="match status" value="1"/>
</dbReference>
<dbReference type="Pfam" id="PF06687">
    <property type="entry name" value="SUR7"/>
    <property type="match status" value="1"/>
</dbReference>
<organism evidence="2 3">
    <name type="scientific">Hyaloscypha bicolor E</name>
    <dbReference type="NCBI Taxonomy" id="1095630"/>
    <lineage>
        <taxon>Eukaryota</taxon>
        <taxon>Fungi</taxon>
        <taxon>Dikarya</taxon>
        <taxon>Ascomycota</taxon>
        <taxon>Pezizomycotina</taxon>
        <taxon>Leotiomycetes</taxon>
        <taxon>Helotiales</taxon>
        <taxon>Hyaloscyphaceae</taxon>
        <taxon>Hyaloscypha</taxon>
        <taxon>Hyaloscypha bicolor</taxon>
    </lineage>
</organism>
<dbReference type="AlphaFoldDB" id="A0A2J6SZQ5"/>
<keyword evidence="3" id="KW-1185">Reference proteome</keyword>
<dbReference type="EMBL" id="KZ613848">
    <property type="protein sequence ID" value="PMD56153.1"/>
    <property type="molecule type" value="Genomic_DNA"/>
</dbReference>
<dbReference type="Proteomes" id="UP000235371">
    <property type="component" value="Unassembled WGS sequence"/>
</dbReference>
<evidence type="ECO:0000313" key="2">
    <source>
        <dbReference type="EMBL" id="PMD56153.1"/>
    </source>
</evidence>
<dbReference type="InParanoid" id="A0A2J6SZQ5"/>
<keyword evidence="1" id="KW-0812">Transmembrane</keyword>
<keyword evidence="1" id="KW-1133">Transmembrane helix</keyword>